<evidence type="ECO:0000256" key="1">
    <source>
        <dbReference type="SAM" id="MobiDB-lite"/>
    </source>
</evidence>
<accession>A0A1G9SU09</accession>
<evidence type="ECO:0000313" key="2">
    <source>
        <dbReference type="EMBL" id="SDM38837.1"/>
    </source>
</evidence>
<feature type="region of interest" description="Disordered" evidence="1">
    <location>
        <begin position="222"/>
        <end position="241"/>
    </location>
</feature>
<dbReference type="AlphaFoldDB" id="A0A1G9SU09"/>
<dbReference type="OrthoDB" id="350003at2157"/>
<dbReference type="Proteomes" id="UP000199451">
    <property type="component" value="Unassembled WGS sequence"/>
</dbReference>
<evidence type="ECO:0000313" key="3">
    <source>
        <dbReference type="Proteomes" id="UP000199451"/>
    </source>
</evidence>
<dbReference type="RefSeq" id="WP_089695901.1">
    <property type="nucleotide sequence ID" value="NZ_FNHL01000002.1"/>
</dbReference>
<sequence length="241" mass="28283">MTRQNYLVDESEPTDDSYAFTSESNPKPTETRVEQTLKQKSKETAEKELRIDGAAYNQLKKPDPNWNTYFCPSDVRDERWASDFLKLDKESYFQMLVEIHRGEKNGPKWEHSEWHTYALRTHIVENIGERLNLTDRQVRRAKARATNVDAERFGKSLELIAYCACGYVVHRDDSTPYASERHFHPNSPETDKIFEEVADDFDLSEREINRVCRQFDQQFTEQVPPRGFDGRKPNWEPATAQ</sequence>
<organism evidence="2 3">
    <name type="scientific">Halogranum gelatinilyticum</name>
    <dbReference type="NCBI Taxonomy" id="660521"/>
    <lineage>
        <taxon>Archaea</taxon>
        <taxon>Methanobacteriati</taxon>
        <taxon>Methanobacteriota</taxon>
        <taxon>Stenosarchaea group</taxon>
        <taxon>Halobacteria</taxon>
        <taxon>Halobacteriales</taxon>
        <taxon>Haloferacaceae</taxon>
    </lineage>
</organism>
<dbReference type="STRING" id="660521.SAMN04487949_1493"/>
<dbReference type="EMBL" id="FNHL01000002">
    <property type="protein sequence ID" value="SDM38837.1"/>
    <property type="molecule type" value="Genomic_DNA"/>
</dbReference>
<proteinExistence type="predicted"/>
<feature type="compositionally biased region" description="Basic and acidic residues" evidence="1">
    <location>
        <begin position="29"/>
        <end position="46"/>
    </location>
</feature>
<reference evidence="3" key="1">
    <citation type="submission" date="2016-10" db="EMBL/GenBank/DDBJ databases">
        <authorList>
            <person name="Varghese N."/>
            <person name="Submissions S."/>
        </authorList>
    </citation>
    <scope>NUCLEOTIDE SEQUENCE [LARGE SCALE GENOMIC DNA]</scope>
    <source>
        <strain evidence="3">CGMCC 1.10119</strain>
    </source>
</reference>
<protein>
    <submittedName>
        <fullName evidence="2">Uncharacterized protein</fullName>
    </submittedName>
</protein>
<feature type="compositionally biased region" description="Polar residues" evidence="1">
    <location>
        <begin position="19"/>
        <end position="28"/>
    </location>
</feature>
<feature type="region of interest" description="Disordered" evidence="1">
    <location>
        <begin position="1"/>
        <end position="46"/>
    </location>
</feature>
<keyword evidence="3" id="KW-1185">Reference proteome</keyword>
<name>A0A1G9SU09_9EURY</name>
<gene>
    <name evidence="2" type="ORF">SAMN04487949_1493</name>
</gene>